<dbReference type="GO" id="GO:0008664">
    <property type="term" value="F:RNA 2',3'-cyclic 3'-phosphodiesterase activity"/>
    <property type="evidence" value="ECO:0007669"/>
    <property type="project" value="UniProtKB-EC"/>
</dbReference>
<dbReference type="NCBIfam" id="TIGR02258">
    <property type="entry name" value="2_5_ligase"/>
    <property type="match status" value="1"/>
</dbReference>
<reference evidence="4" key="1">
    <citation type="submission" date="2016-10" db="EMBL/GenBank/DDBJ databases">
        <authorList>
            <person name="Varghese N."/>
            <person name="Submissions S."/>
        </authorList>
    </citation>
    <scope>NUCLEOTIDE SEQUENCE [LARGE SCALE GENOMIC DNA]</scope>
    <source>
        <strain evidence="4">DSM 44526</strain>
    </source>
</reference>
<dbReference type="PANTHER" id="PTHR35561:SF1">
    <property type="entry name" value="RNA 2',3'-CYCLIC PHOSPHODIESTERASE"/>
    <property type="match status" value="1"/>
</dbReference>
<keyword evidence="1 2" id="KW-0378">Hydrolase</keyword>
<keyword evidence="4" id="KW-1185">Reference proteome</keyword>
<feature type="short sequence motif" description="HXTX 1" evidence="2">
    <location>
        <begin position="27"/>
        <end position="30"/>
    </location>
</feature>
<dbReference type="InterPro" id="IPR004175">
    <property type="entry name" value="RNA_CPDase"/>
</dbReference>
<evidence type="ECO:0000256" key="2">
    <source>
        <dbReference type="HAMAP-Rule" id="MF_01940"/>
    </source>
</evidence>
<sequence>MRALTAAVDGVREDPGAPRWSDPADLHITLAFLGEVPGARVAGLLGALGPVAAGAPPATVQLTGAGTFGRRPRVLWAGVDGDVDALGELAARVAAAARHAGVPVEDRPFVPHLTLGRWPGAGTAATALPDRLQGAHGPPWRPTELVLWRSRPGSRYERLAGWPLGATGPVAR</sequence>
<evidence type="ECO:0000313" key="4">
    <source>
        <dbReference type="Proteomes" id="UP000198863"/>
    </source>
</evidence>
<comment type="catalytic activity">
    <reaction evidence="2">
        <text>a 3'-end 2',3'-cyclophospho-ribonucleotide-RNA + H2O = a 3'-end 2'-phospho-ribonucleotide-RNA + H(+)</text>
        <dbReference type="Rhea" id="RHEA:11828"/>
        <dbReference type="Rhea" id="RHEA-COMP:10464"/>
        <dbReference type="Rhea" id="RHEA-COMP:17353"/>
        <dbReference type="ChEBI" id="CHEBI:15377"/>
        <dbReference type="ChEBI" id="CHEBI:15378"/>
        <dbReference type="ChEBI" id="CHEBI:83064"/>
        <dbReference type="ChEBI" id="CHEBI:173113"/>
        <dbReference type="EC" id="3.1.4.58"/>
    </reaction>
</comment>
<proteinExistence type="inferred from homology"/>
<dbReference type="EMBL" id="FNCF01000001">
    <property type="protein sequence ID" value="SDF54672.1"/>
    <property type="molecule type" value="Genomic_DNA"/>
</dbReference>
<protein>
    <recommendedName>
        <fullName evidence="2">RNA 2',3'-cyclic phosphodiesterase</fullName>
        <shortName evidence="2">RNA 2',3'-CPDase</shortName>
        <ecNumber evidence="2">3.1.4.58</ecNumber>
    </recommendedName>
</protein>
<feature type="active site" description="Proton donor" evidence="2">
    <location>
        <position position="27"/>
    </location>
</feature>
<accession>A0A1G7LYS5</accession>
<dbReference type="Proteomes" id="UP000198863">
    <property type="component" value="Unassembled WGS sequence"/>
</dbReference>
<gene>
    <name evidence="3" type="ORF">SAMN05660324_0441</name>
</gene>
<dbReference type="Pfam" id="PF13563">
    <property type="entry name" value="2_5_RNA_ligase2"/>
    <property type="match status" value="1"/>
</dbReference>
<feature type="short sequence motif" description="HXTX 2" evidence="2">
    <location>
        <begin position="112"/>
        <end position="115"/>
    </location>
</feature>
<evidence type="ECO:0000313" key="3">
    <source>
        <dbReference type="EMBL" id="SDF54672.1"/>
    </source>
</evidence>
<feature type="active site" description="Proton acceptor" evidence="2">
    <location>
        <position position="112"/>
    </location>
</feature>
<dbReference type="EC" id="3.1.4.58" evidence="2"/>
<comment type="function">
    <text evidence="2">Hydrolyzes RNA 2',3'-cyclic phosphodiester to an RNA 2'-phosphomonoester.</text>
</comment>
<name>A0A1G7LYS5_9ACTN</name>
<dbReference type="GO" id="GO:0016874">
    <property type="term" value="F:ligase activity"/>
    <property type="evidence" value="ECO:0007669"/>
    <property type="project" value="UniProtKB-KW"/>
</dbReference>
<dbReference type="HAMAP" id="MF_01940">
    <property type="entry name" value="RNA_CPDase"/>
    <property type="match status" value="1"/>
</dbReference>
<dbReference type="GO" id="GO:0004113">
    <property type="term" value="F:2',3'-cyclic-nucleotide 3'-phosphodiesterase activity"/>
    <property type="evidence" value="ECO:0007669"/>
    <property type="project" value="InterPro"/>
</dbReference>
<dbReference type="PANTHER" id="PTHR35561">
    <property type="entry name" value="RNA 2',3'-CYCLIC PHOSPHODIESTERASE"/>
    <property type="match status" value="1"/>
</dbReference>
<dbReference type="Gene3D" id="3.90.1140.10">
    <property type="entry name" value="Cyclic phosphodiesterase"/>
    <property type="match status" value="1"/>
</dbReference>
<dbReference type="InterPro" id="IPR009097">
    <property type="entry name" value="Cyclic_Pdiesterase"/>
</dbReference>
<dbReference type="SUPFAM" id="SSF55144">
    <property type="entry name" value="LigT-like"/>
    <property type="match status" value="1"/>
</dbReference>
<keyword evidence="3" id="KW-0436">Ligase</keyword>
<evidence type="ECO:0000256" key="1">
    <source>
        <dbReference type="ARBA" id="ARBA00022801"/>
    </source>
</evidence>
<organism evidence="3 4">
    <name type="scientific">Klenkia brasiliensis</name>
    <dbReference type="NCBI Taxonomy" id="333142"/>
    <lineage>
        <taxon>Bacteria</taxon>
        <taxon>Bacillati</taxon>
        <taxon>Actinomycetota</taxon>
        <taxon>Actinomycetes</taxon>
        <taxon>Geodermatophilales</taxon>
        <taxon>Geodermatophilaceae</taxon>
        <taxon>Klenkia</taxon>
    </lineage>
</organism>
<dbReference type="AlphaFoldDB" id="A0A1G7LYS5"/>
<comment type="similarity">
    <text evidence="2">Belongs to the 2H phosphoesterase superfamily. ThpR family.</text>
</comment>